<name>A0A0A9WSQ6_LYGHE</name>
<sequence>MSTLDNLLILILLGFLIFGISSKLPITTTLDQVSTRQKYESVVLFRSHCREPCLGWGWKANQPRVVDRSNKIRFSSSLKADHGGGTNQKSNMLDTERKWSWTCLHPDDVRGKLTTPQGIIGKQRDGDLLRQTRCIQQYT</sequence>
<feature type="chain" id="PRO_5002069364" evidence="1">
    <location>
        <begin position="23"/>
        <end position="139"/>
    </location>
</feature>
<dbReference type="EMBL" id="GBHO01034106">
    <property type="protein sequence ID" value="JAG09498.1"/>
    <property type="molecule type" value="Transcribed_RNA"/>
</dbReference>
<proteinExistence type="predicted"/>
<dbReference type="AlphaFoldDB" id="A0A0A9WSQ6"/>
<accession>A0A0A9WSQ6</accession>
<evidence type="ECO:0000313" key="2">
    <source>
        <dbReference type="EMBL" id="JAG09498.1"/>
    </source>
</evidence>
<keyword evidence="1" id="KW-0732">Signal</keyword>
<protein>
    <submittedName>
        <fullName evidence="2">Ataxin-7-like protein 3</fullName>
    </submittedName>
</protein>
<gene>
    <name evidence="2" type="primary">ATXN7L3</name>
    <name evidence="2" type="ORF">CM83_50500</name>
</gene>
<reference evidence="2" key="2">
    <citation type="submission" date="2014-07" db="EMBL/GenBank/DDBJ databases">
        <authorList>
            <person name="Hull J."/>
        </authorList>
    </citation>
    <scope>NUCLEOTIDE SEQUENCE</scope>
</reference>
<organism evidence="2">
    <name type="scientific">Lygus hesperus</name>
    <name type="common">Western plant bug</name>
    <dbReference type="NCBI Taxonomy" id="30085"/>
    <lineage>
        <taxon>Eukaryota</taxon>
        <taxon>Metazoa</taxon>
        <taxon>Ecdysozoa</taxon>
        <taxon>Arthropoda</taxon>
        <taxon>Hexapoda</taxon>
        <taxon>Insecta</taxon>
        <taxon>Pterygota</taxon>
        <taxon>Neoptera</taxon>
        <taxon>Paraneoptera</taxon>
        <taxon>Hemiptera</taxon>
        <taxon>Heteroptera</taxon>
        <taxon>Panheteroptera</taxon>
        <taxon>Cimicomorpha</taxon>
        <taxon>Miridae</taxon>
        <taxon>Mirini</taxon>
        <taxon>Lygus</taxon>
    </lineage>
</organism>
<reference evidence="2" key="1">
    <citation type="journal article" date="2014" name="PLoS ONE">
        <title>Transcriptome-Based Identification of ABC Transporters in the Western Tarnished Plant Bug Lygus hesperus.</title>
        <authorList>
            <person name="Hull J.J."/>
            <person name="Chaney K."/>
            <person name="Geib S.M."/>
            <person name="Fabrick J.A."/>
            <person name="Brent C.S."/>
            <person name="Walsh D."/>
            <person name="Lavine L.C."/>
        </authorList>
    </citation>
    <scope>NUCLEOTIDE SEQUENCE</scope>
</reference>
<feature type="signal peptide" evidence="1">
    <location>
        <begin position="1"/>
        <end position="22"/>
    </location>
</feature>
<evidence type="ECO:0000256" key="1">
    <source>
        <dbReference type="SAM" id="SignalP"/>
    </source>
</evidence>